<dbReference type="InterPro" id="IPR016024">
    <property type="entry name" value="ARM-type_fold"/>
</dbReference>
<keyword evidence="3" id="KW-0926">Vacuole</keyword>
<keyword evidence="4" id="KW-0677">Repeat</keyword>
<dbReference type="PROSITE" id="PS50176">
    <property type="entry name" value="ARM_REPEAT"/>
    <property type="match status" value="1"/>
</dbReference>
<dbReference type="PANTHER" id="PTHR47249">
    <property type="entry name" value="VACUOLAR PROTEIN 8"/>
    <property type="match status" value="1"/>
</dbReference>
<dbReference type="GeneTree" id="ENSGT00940000167949"/>
<evidence type="ECO:0000256" key="1">
    <source>
        <dbReference type="ARBA" id="ARBA00004592"/>
    </source>
</evidence>
<dbReference type="AlphaFoldDB" id="A0A8C5RL68"/>
<evidence type="ECO:0000256" key="3">
    <source>
        <dbReference type="ARBA" id="ARBA00022554"/>
    </source>
</evidence>
<keyword evidence="10" id="KW-1185">Reference proteome</keyword>
<sequence length="600" mass="67885">MNNKIKYKSSLPFCSWVFCWIWKKKMGQLCTKCVQLLYNFAVSVKTLLSGLLLDIRECLAQIADCPCLKRKNVEMRRLYKPVLHPYEEETAQEFLKHIEKGFEMSSLGKISLEALKTLAFSDHPGLQMLAALYYLHISQDSLNIHLSQEHLETYYALLKSNDLEVQQISSLSLLSFLLEGNVTKEHVIEMDLLEPILELLESDDITVQGNSCTCLMMLADSEACRNAIAAAGGTIPLLSLSKSHDIGVQQNAVQAIFNLTRSEWIQRVLVRQSALPILTHLLESSDTEVQYYSCATLSNVAKNSQHHKAMLHVGDRFLLQTLLSLLSSGVDKISNQACICLRNLATNEFVLTSLVAMHIQSRLLSLLTFRNKEIQQNSVILLQILSQHSGNQDALMSDEMLQTLGELLFTWRTDPVIVGHMACLIKNLSLSKNIQKILESPCVEGLLQTIHSAHLREDSLFCVISCLAELMKHEGATTHIVPLMDEPLISHLVKLANQVDQTELSFQAAFMIKHFIRHEEIVSLLKTHINQVQQYLMKYLIHREIRFQHLGITTLCALQKDPDFLAAFSNSELKKHLDEICQQTEIMQELLTDAIGHMDA</sequence>
<evidence type="ECO:0000256" key="6">
    <source>
        <dbReference type="ARBA" id="ARBA00023288"/>
    </source>
</evidence>
<dbReference type="Ensembl" id="ENSLLTT00000003099.1">
    <property type="protein sequence ID" value="ENSLLTP00000002977.1"/>
    <property type="gene ID" value="ENSLLTG00000002276.1"/>
</dbReference>
<accession>A0A8C5RL68</accession>
<dbReference type="InterPro" id="IPR045156">
    <property type="entry name" value="Vac8"/>
</dbReference>
<comment type="similarity">
    <text evidence="2">Belongs to the beta-catenin family.</text>
</comment>
<evidence type="ECO:0000313" key="10">
    <source>
        <dbReference type="Proteomes" id="UP000694406"/>
    </source>
</evidence>
<name>A0A8C5RL68_LATLA</name>
<dbReference type="SUPFAM" id="SSF48371">
    <property type="entry name" value="ARM repeat"/>
    <property type="match status" value="1"/>
</dbReference>
<feature type="repeat" description="ARM" evidence="8">
    <location>
        <begin position="273"/>
        <end position="315"/>
    </location>
</feature>
<dbReference type="GO" id="GO:0043495">
    <property type="term" value="F:protein-membrane adaptor activity"/>
    <property type="evidence" value="ECO:0007669"/>
    <property type="project" value="InterPro"/>
</dbReference>
<evidence type="ECO:0000256" key="8">
    <source>
        <dbReference type="PROSITE-ProRule" id="PRU00259"/>
    </source>
</evidence>
<dbReference type="InterPro" id="IPR011989">
    <property type="entry name" value="ARM-like"/>
</dbReference>
<dbReference type="GO" id="GO:0005774">
    <property type="term" value="C:vacuolar membrane"/>
    <property type="evidence" value="ECO:0007669"/>
    <property type="project" value="UniProtKB-SubCell"/>
</dbReference>
<reference evidence="9" key="1">
    <citation type="submission" date="2025-08" db="UniProtKB">
        <authorList>
            <consortium name="Ensembl"/>
        </authorList>
    </citation>
    <scope>IDENTIFICATION</scope>
</reference>
<protein>
    <recommendedName>
        <fullName evidence="7">Vacuolar protein 8</fullName>
    </recommendedName>
</protein>
<organism evidence="9 10">
    <name type="scientific">Laticauda laticaudata</name>
    <name type="common">Blue-ringed sea krait</name>
    <name type="synonym">Blue-lipped sea krait</name>
    <dbReference type="NCBI Taxonomy" id="8630"/>
    <lineage>
        <taxon>Eukaryota</taxon>
        <taxon>Metazoa</taxon>
        <taxon>Chordata</taxon>
        <taxon>Craniata</taxon>
        <taxon>Vertebrata</taxon>
        <taxon>Euteleostomi</taxon>
        <taxon>Lepidosauria</taxon>
        <taxon>Squamata</taxon>
        <taxon>Bifurcata</taxon>
        <taxon>Unidentata</taxon>
        <taxon>Episquamata</taxon>
        <taxon>Toxicofera</taxon>
        <taxon>Serpentes</taxon>
        <taxon>Colubroidea</taxon>
        <taxon>Elapidae</taxon>
        <taxon>Laticaudinae</taxon>
        <taxon>Laticauda</taxon>
    </lineage>
</organism>
<evidence type="ECO:0000256" key="7">
    <source>
        <dbReference type="ARBA" id="ARBA00026209"/>
    </source>
</evidence>
<evidence type="ECO:0000256" key="2">
    <source>
        <dbReference type="ARBA" id="ARBA00005462"/>
    </source>
</evidence>
<dbReference type="Pfam" id="PF00514">
    <property type="entry name" value="Arm"/>
    <property type="match status" value="1"/>
</dbReference>
<dbReference type="PANTHER" id="PTHR47249:SF1">
    <property type="entry name" value="VACUOLAR PROTEIN 8"/>
    <property type="match status" value="1"/>
</dbReference>
<comment type="subcellular location">
    <subcellularLocation>
        <location evidence="1">Vacuole membrane</location>
        <topology evidence="1">Lipid-anchor</topology>
    </subcellularLocation>
</comment>
<keyword evidence="5" id="KW-0472">Membrane</keyword>
<keyword evidence="6" id="KW-0449">Lipoprotein</keyword>
<evidence type="ECO:0000313" key="9">
    <source>
        <dbReference type="Ensembl" id="ENSLLTP00000002977.1"/>
    </source>
</evidence>
<dbReference type="GO" id="GO:0071562">
    <property type="term" value="P:nucleus-vacuole junction assembly"/>
    <property type="evidence" value="ECO:0007669"/>
    <property type="project" value="InterPro"/>
</dbReference>
<proteinExistence type="inferred from homology"/>
<reference evidence="9" key="2">
    <citation type="submission" date="2025-09" db="UniProtKB">
        <authorList>
            <consortium name="Ensembl"/>
        </authorList>
    </citation>
    <scope>IDENTIFICATION</scope>
</reference>
<dbReference type="SMART" id="SM00185">
    <property type="entry name" value="ARM"/>
    <property type="match status" value="6"/>
</dbReference>
<dbReference type="Gene3D" id="1.25.10.10">
    <property type="entry name" value="Leucine-rich Repeat Variant"/>
    <property type="match status" value="2"/>
</dbReference>
<dbReference type="InterPro" id="IPR000225">
    <property type="entry name" value="Armadillo"/>
</dbReference>
<dbReference type="Proteomes" id="UP000694406">
    <property type="component" value="Unplaced"/>
</dbReference>
<evidence type="ECO:0000256" key="5">
    <source>
        <dbReference type="ARBA" id="ARBA00023136"/>
    </source>
</evidence>
<evidence type="ECO:0000256" key="4">
    <source>
        <dbReference type="ARBA" id="ARBA00022737"/>
    </source>
</evidence>